<accession>A0A9P1J3P1</accession>
<dbReference type="EMBL" id="CANHGI010000006">
    <property type="protein sequence ID" value="CAI5456112.1"/>
    <property type="molecule type" value="Genomic_DNA"/>
</dbReference>
<protein>
    <submittedName>
        <fullName evidence="2">Uncharacterized protein</fullName>
    </submittedName>
</protein>
<feature type="chain" id="PRO_5040154401" evidence="1">
    <location>
        <begin position="19"/>
        <end position="132"/>
    </location>
</feature>
<dbReference type="AlphaFoldDB" id="A0A9P1J3P1"/>
<gene>
    <name evidence="2" type="ORF">CAMP_LOCUS18749</name>
</gene>
<comment type="caution">
    <text evidence="2">The sequence shown here is derived from an EMBL/GenBank/DDBJ whole genome shotgun (WGS) entry which is preliminary data.</text>
</comment>
<evidence type="ECO:0000313" key="2">
    <source>
        <dbReference type="EMBL" id="CAI5456112.1"/>
    </source>
</evidence>
<evidence type="ECO:0000313" key="3">
    <source>
        <dbReference type="Proteomes" id="UP001152747"/>
    </source>
</evidence>
<sequence>MNRLTAAVLFVLVGLSVAQLECKIKVRVRNDGHSQVRVDLIVPSLNLMSDPVILTEWKQEKSVEIKGKNCEAKPWTFHIYTWENEEWKLKKKVSSKFTGNGWFLTTVDVDDKVNFNILDRHGIMCSEGFCGK</sequence>
<name>A0A9P1J3P1_9PELO</name>
<reference evidence="2" key="1">
    <citation type="submission" date="2022-11" db="EMBL/GenBank/DDBJ databases">
        <authorList>
            <person name="Kikuchi T."/>
        </authorList>
    </citation>
    <scope>NUCLEOTIDE SEQUENCE</scope>
    <source>
        <strain evidence="2">PS1010</strain>
    </source>
</reference>
<feature type="signal peptide" evidence="1">
    <location>
        <begin position="1"/>
        <end position="18"/>
    </location>
</feature>
<dbReference type="OrthoDB" id="5786419at2759"/>
<proteinExistence type="predicted"/>
<keyword evidence="1" id="KW-0732">Signal</keyword>
<keyword evidence="3" id="KW-1185">Reference proteome</keyword>
<organism evidence="2 3">
    <name type="scientific">Caenorhabditis angaria</name>
    <dbReference type="NCBI Taxonomy" id="860376"/>
    <lineage>
        <taxon>Eukaryota</taxon>
        <taxon>Metazoa</taxon>
        <taxon>Ecdysozoa</taxon>
        <taxon>Nematoda</taxon>
        <taxon>Chromadorea</taxon>
        <taxon>Rhabditida</taxon>
        <taxon>Rhabditina</taxon>
        <taxon>Rhabditomorpha</taxon>
        <taxon>Rhabditoidea</taxon>
        <taxon>Rhabditidae</taxon>
        <taxon>Peloderinae</taxon>
        <taxon>Caenorhabditis</taxon>
    </lineage>
</organism>
<dbReference type="Proteomes" id="UP001152747">
    <property type="component" value="Unassembled WGS sequence"/>
</dbReference>
<evidence type="ECO:0000256" key="1">
    <source>
        <dbReference type="SAM" id="SignalP"/>
    </source>
</evidence>